<feature type="domain" description="GH15-like" evidence="6">
    <location>
        <begin position="24"/>
        <end position="450"/>
    </location>
</feature>
<dbReference type="PANTHER" id="PTHR10749:SF7">
    <property type="entry name" value="PHOSPHORYLASE B KINASE REGULATORY SUBUNIT ALPHA-RELATED"/>
    <property type="match status" value="1"/>
</dbReference>
<comment type="similarity">
    <text evidence="2 5">Belongs to the phosphorylase b kinase regulatory chain family.</text>
</comment>
<proteinExistence type="inferred from homology"/>
<dbReference type="PANTHER" id="PTHR10749">
    <property type="entry name" value="PHOSPHORYLASE B KINASE REGULATORY SUBUNIT"/>
    <property type="match status" value="1"/>
</dbReference>
<evidence type="ECO:0000256" key="3">
    <source>
        <dbReference type="ARBA" id="ARBA00022600"/>
    </source>
</evidence>
<dbReference type="SUPFAM" id="SSF48208">
    <property type="entry name" value="Six-hairpin glycosidases"/>
    <property type="match status" value="1"/>
</dbReference>
<dbReference type="GO" id="GO:0005516">
    <property type="term" value="F:calmodulin binding"/>
    <property type="evidence" value="ECO:0007669"/>
    <property type="project" value="UniProtKB-KW"/>
</dbReference>
<keyword evidence="4 5" id="KW-0112">Calmodulin-binding</keyword>
<reference evidence="7 8" key="1">
    <citation type="submission" date="2019-05" db="EMBL/GenBank/DDBJ databases">
        <title>Another draft genome of Portunus trituberculatus and its Hox gene families provides insights of decapod evolution.</title>
        <authorList>
            <person name="Jeong J.-H."/>
            <person name="Song I."/>
            <person name="Kim S."/>
            <person name="Choi T."/>
            <person name="Kim D."/>
            <person name="Ryu S."/>
            <person name="Kim W."/>
        </authorList>
    </citation>
    <scope>NUCLEOTIDE SEQUENCE [LARGE SCALE GENOMIC DNA]</scope>
    <source>
        <tissue evidence="7">Muscle</tissue>
    </source>
</reference>
<evidence type="ECO:0000313" key="8">
    <source>
        <dbReference type="Proteomes" id="UP000324222"/>
    </source>
</evidence>
<dbReference type="GO" id="GO:0005977">
    <property type="term" value="P:glycogen metabolic process"/>
    <property type="evidence" value="ECO:0007669"/>
    <property type="project" value="UniProtKB-UniPathway"/>
</dbReference>
<evidence type="ECO:0000256" key="5">
    <source>
        <dbReference type="RuleBase" id="RU364123"/>
    </source>
</evidence>
<keyword evidence="5" id="KW-0449">Lipoprotein</keyword>
<evidence type="ECO:0000259" key="6">
    <source>
        <dbReference type="Pfam" id="PF00723"/>
    </source>
</evidence>
<comment type="pathway">
    <text evidence="1 5">Glycan biosynthesis; glycogen metabolism.</text>
</comment>
<keyword evidence="5" id="KW-0119">Carbohydrate metabolism</keyword>
<keyword evidence="5" id="KW-1003">Cell membrane</keyword>
<gene>
    <name evidence="7" type="ORF">E2C01_009553</name>
</gene>
<accession>A0A5B7D635</accession>
<dbReference type="GO" id="GO:0005964">
    <property type="term" value="C:phosphorylase kinase complex"/>
    <property type="evidence" value="ECO:0007669"/>
    <property type="project" value="TreeGrafter"/>
</dbReference>
<evidence type="ECO:0000256" key="2">
    <source>
        <dbReference type="ARBA" id="ARBA00007128"/>
    </source>
</evidence>
<dbReference type="AlphaFoldDB" id="A0A5B7D635"/>
<evidence type="ECO:0000256" key="1">
    <source>
        <dbReference type="ARBA" id="ARBA00005131"/>
    </source>
</evidence>
<keyword evidence="5" id="KW-0636">Prenylation</keyword>
<dbReference type="InterPro" id="IPR008928">
    <property type="entry name" value="6-hairpin_glycosidase_sf"/>
</dbReference>
<sequence>MRSRSNSGVRLDYYYRIVHRTILQHQSCVKLMRGLLTCMIQQKEKVEMFKHTQAPLDALHAKYSSTTGQIVVRDNEWGHLQIDATSLFLLVLAQMTASGLQIIFNLDEVSFIQNLVFYIESAYCVPDYGIWERGDKTNHGLPELNASSIGMAKAALEAMNELDLFGARGGPTSVIHVLADEAQKCQAVLQSMLPRESNSKEVDSSLMAVISFPAFAVDDPLLIKTTRHTIQSKLEGPYGCKRFLRDGYKTAKELLVTTEDGLRLVPEIYSVPGDKVEEEYKKPGSQQREVAGKLPFKWAQSLYIVGRLLQDNFLACGELDPLNRRLGSEKKPDVVVQVVVLAEDSSIQAKLSALDIHVQTIAEVAPIEVQPARVLSKLYAHLGRNQKLGLSGRQSRDVGILSTSKLYSLQDRIFAFTPQFADRERFFIASDLDLLLDIFKSELNFLQCTWKNMLGRPIVTLEVNKSFLGVSNEYFDNEESYLSNDVDLGVYFFGVALDYVASTWKDLGRPMVVLRMRSNYTDEDGKIPPSMISTLKKLNSGYINGTRVSLGKMQEFLNTSCITSLNFLNDTEAGFPDSLKSDVKEYLEKQMRGTLSWRRSDLVRMSNRFSQRTSRDRDDPVRRKISGMLRGTIRKSRSLFVDDDRGTSNKSGSAAPPQVPLRRFVIVVSPAILMGLLVLREPGQIVHRAGLGVLLILPLY</sequence>
<name>A0A5B7D635_PORTR</name>
<dbReference type="Gene3D" id="1.50.10.10">
    <property type="match status" value="1"/>
</dbReference>
<comment type="function">
    <text evidence="5">Phosphorylase b kinase catalyzes the phosphorylation of serine in certain substrates, including troponin I.</text>
</comment>
<keyword evidence="8" id="KW-1185">Reference proteome</keyword>
<dbReference type="OrthoDB" id="5971574at2759"/>
<evidence type="ECO:0000313" key="7">
    <source>
        <dbReference type="EMBL" id="MPC16719.1"/>
    </source>
</evidence>
<dbReference type="UniPathway" id="UPA00163"/>
<dbReference type="Pfam" id="PF00723">
    <property type="entry name" value="Glyco_hydro_15"/>
    <property type="match status" value="1"/>
</dbReference>
<dbReference type="Proteomes" id="UP000324222">
    <property type="component" value="Unassembled WGS sequence"/>
</dbReference>
<keyword evidence="5" id="KW-0472">Membrane</keyword>
<organism evidence="7 8">
    <name type="scientific">Portunus trituberculatus</name>
    <name type="common">Swimming crab</name>
    <name type="synonym">Neptunus trituberculatus</name>
    <dbReference type="NCBI Taxonomy" id="210409"/>
    <lineage>
        <taxon>Eukaryota</taxon>
        <taxon>Metazoa</taxon>
        <taxon>Ecdysozoa</taxon>
        <taxon>Arthropoda</taxon>
        <taxon>Crustacea</taxon>
        <taxon>Multicrustacea</taxon>
        <taxon>Malacostraca</taxon>
        <taxon>Eumalacostraca</taxon>
        <taxon>Eucarida</taxon>
        <taxon>Decapoda</taxon>
        <taxon>Pleocyemata</taxon>
        <taxon>Brachyura</taxon>
        <taxon>Eubrachyura</taxon>
        <taxon>Portunoidea</taxon>
        <taxon>Portunidae</taxon>
        <taxon>Portuninae</taxon>
        <taxon>Portunus</taxon>
    </lineage>
</organism>
<dbReference type="GO" id="GO:0005886">
    <property type="term" value="C:plasma membrane"/>
    <property type="evidence" value="ECO:0007669"/>
    <property type="project" value="UniProtKB-SubCell"/>
</dbReference>
<dbReference type="InterPro" id="IPR011613">
    <property type="entry name" value="GH15-like"/>
</dbReference>
<keyword evidence="3 5" id="KW-0321">Glycogen metabolism</keyword>
<evidence type="ECO:0000256" key="4">
    <source>
        <dbReference type="ARBA" id="ARBA00022860"/>
    </source>
</evidence>
<comment type="subcellular location">
    <subcellularLocation>
        <location evidence="5">Cell membrane</location>
        <topology evidence="5">Lipid-anchor</topology>
        <orientation evidence="5">Cytoplasmic side</orientation>
    </subcellularLocation>
</comment>
<dbReference type="EMBL" id="VSRR010000530">
    <property type="protein sequence ID" value="MPC16719.1"/>
    <property type="molecule type" value="Genomic_DNA"/>
</dbReference>
<dbReference type="InterPro" id="IPR012341">
    <property type="entry name" value="6hp_glycosidase-like_sf"/>
</dbReference>
<protein>
    <recommendedName>
        <fullName evidence="5">Phosphorylase b kinase regulatory subunit</fullName>
    </recommendedName>
</protein>
<dbReference type="InterPro" id="IPR008734">
    <property type="entry name" value="PHK_A/B_su"/>
</dbReference>
<comment type="caution">
    <text evidence="7">The sequence shown here is derived from an EMBL/GenBank/DDBJ whole genome shotgun (WGS) entry which is preliminary data.</text>
</comment>